<keyword evidence="16 23" id="KW-1133">Transmembrane helix</keyword>
<keyword evidence="9" id="KW-0808">Transferase</keyword>
<dbReference type="FunFam" id="3.80.10.10:FF:000095">
    <property type="entry name" value="LRR receptor-like serine/threonine-protein kinase GSO1"/>
    <property type="match status" value="1"/>
</dbReference>
<gene>
    <name evidence="25" type="ORF">DEO72_LG8g2986</name>
</gene>
<keyword evidence="17 23" id="KW-0472">Membrane</keyword>
<dbReference type="GO" id="GO:0005524">
    <property type="term" value="F:ATP binding"/>
    <property type="evidence" value="ECO:0007669"/>
    <property type="project" value="UniProtKB-UniRule"/>
</dbReference>
<dbReference type="SMART" id="SM00220">
    <property type="entry name" value="S_TKc"/>
    <property type="match status" value="2"/>
</dbReference>
<dbReference type="PROSITE" id="PS50011">
    <property type="entry name" value="PROTEIN_KINASE_DOM"/>
    <property type="match status" value="2"/>
</dbReference>
<evidence type="ECO:0000256" key="13">
    <source>
        <dbReference type="ARBA" id="ARBA00022741"/>
    </source>
</evidence>
<evidence type="ECO:0000256" key="15">
    <source>
        <dbReference type="ARBA" id="ARBA00022840"/>
    </source>
</evidence>
<evidence type="ECO:0000256" key="16">
    <source>
        <dbReference type="ARBA" id="ARBA00022989"/>
    </source>
</evidence>
<keyword evidence="12" id="KW-0677">Repeat</keyword>
<evidence type="ECO:0000256" key="8">
    <source>
        <dbReference type="ARBA" id="ARBA00022614"/>
    </source>
</evidence>
<feature type="binding site" evidence="22">
    <location>
        <position position="702"/>
    </location>
    <ligand>
        <name>ATP</name>
        <dbReference type="ChEBI" id="CHEBI:30616"/>
    </ligand>
</feature>
<accession>A0A4D6MW38</accession>
<dbReference type="GO" id="GO:0004674">
    <property type="term" value="F:protein serine/threonine kinase activity"/>
    <property type="evidence" value="ECO:0007669"/>
    <property type="project" value="UniProtKB-KW"/>
</dbReference>
<keyword evidence="7" id="KW-0597">Phosphoprotein</keyword>
<dbReference type="Gene3D" id="3.80.10.10">
    <property type="entry name" value="Ribonuclease Inhibitor"/>
    <property type="match status" value="3"/>
</dbReference>
<evidence type="ECO:0000256" key="23">
    <source>
        <dbReference type="SAM" id="Phobius"/>
    </source>
</evidence>
<evidence type="ECO:0000256" key="11">
    <source>
        <dbReference type="ARBA" id="ARBA00022729"/>
    </source>
</evidence>
<name>A0A4D6MW38_VIGUN</name>
<organism evidence="25 26">
    <name type="scientific">Vigna unguiculata</name>
    <name type="common">Cowpea</name>
    <dbReference type="NCBI Taxonomy" id="3917"/>
    <lineage>
        <taxon>Eukaryota</taxon>
        <taxon>Viridiplantae</taxon>
        <taxon>Streptophyta</taxon>
        <taxon>Embryophyta</taxon>
        <taxon>Tracheophyta</taxon>
        <taxon>Spermatophyta</taxon>
        <taxon>Magnoliopsida</taxon>
        <taxon>eudicotyledons</taxon>
        <taxon>Gunneridae</taxon>
        <taxon>Pentapetalae</taxon>
        <taxon>rosids</taxon>
        <taxon>fabids</taxon>
        <taxon>Fabales</taxon>
        <taxon>Fabaceae</taxon>
        <taxon>Papilionoideae</taxon>
        <taxon>50 kb inversion clade</taxon>
        <taxon>NPAAA clade</taxon>
        <taxon>indigoferoid/millettioid clade</taxon>
        <taxon>Phaseoleae</taxon>
        <taxon>Vigna</taxon>
    </lineage>
</organism>
<evidence type="ECO:0000256" key="18">
    <source>
        <dbReference type="ARBA" id="ARBA00023170"/>
    </source>
</evidence>
<dbReference type="Gene3D" id="1.10.510.10">
    <property type="entry name" value="Transferase(Phosphotransferase) domain 1"/>
    <property type="match status" value="2"/>
</dbReference>
<dbReference type="InterPro" id="IPR000719">
    <property type="entry name" value="Prot_kinase_dom"/>
</dbReference>
<protein>
    <recommendedName>
        <fullName evidence="4">non-specific serine/threonine protein kinase</fullName>
        <ecNumber evidence="4">2.7.11.1</ecNumber>
    </recommendedName>
</protein>
<dbReference type="PRINTS" id="PR00019">
    <property type="entry name" value="LEURICHRPT"/>
</dbReference>
<comment type="similarity">
    <text evidence="3">Belongs to the protein kinase superfamily. Ser/Thr protein kinase family.</text>
</comment>
<dbReference type="InterPro" id="IPR051809">
    <property type="entry name" value="Plant_receptor-like_S/T_kinase"/>
</dbReference>
<evidence type="ECO:0000256" key="20">
    <source>
        <dbReference type="ARBA" id="ARBA00047899"/>
    </source>
</evidence>
<evidence type="ECO:0000256" key="1">
    <source>
        <dbReference type="ARBA" id="ARBA00004162"/>
    </source>
</evidence>
<dbReference type="InterPro" id="IPR017441">
    <property type="entry name" value="Protein_kinase_ATP_BS"/>
</dbReference>
<dbReference type="FunFam" id="1.10.510.10:FF:000358">
    <property type="entry name" value="Putative leucine-rich repeat receptor-like serine/threonine-protein kinase"/>
    <property type="match status" value="2"/>
</dbReference>
<sequence>MALIRFKESISSDPNGILVSWNTSTHFCNWYGITCHPTLGRVTELNLQGHMLKGYISPHIGNLSYMTTFKLANNSFYGNIPLEVGRLSQLQIFRVQNNTLVGEIPLNLTHCTQLKRLYLHGNNLKGKIPTEIGLFRNIQFLNFAKNQLTGEIPSSIGNLSSITYLSLGANNLEGDIPPEICHLKSLIAVSLSMNKLSGSFPSCVFNMSSLIAIAVIINQLSGSLPPNMFLTLHNLQIFEFGGNQFSGPIPPSIANASTLTLLDLSTNNFVGRIPSLGKLQDLYHLSLAKNNLGYNSTNDLEFLKSLVNCTKLKFLSLSWNRFGGHLPNSLGNLSAQLSELYLGFNEIHGEIPEVIGNLVGLTVLSIANTHINGIIPTTFGKFTMLGLLDLAGNKLSGNIAPFIGNLSQLFHLELGANRFEGSIPPSIGNCQMLQYLDLSENNLTGTIPLELFNLTSQFYMDLSLNSLSGSIPDEVGNIHDIMLLDMSNNHISGHIPLGVGKCVMLEYLLLQGNSLQGVIPSSLASLKSITVLDLSQNHLSGSIPSFLQNLSFLQYLNVSFNVLEGEVPTKGVFGNVSVLVVNGNSKLCGGISELHLPPCPVKSPVKSEKHAKHHKFRLIVAILSVVVFLIVLSSTFAIYWSRKERKKPSLNSSTIDQLAKVSYQSLYNGTDGFSTTNLIGCGNFSSVYKGTLELEDRVVAIKVLNLQRKGAHKSFVAECNALKNIKHRNLVQILTCCSSTDYKGQEFKALIFEYMRNGSLEQWLHPTTTSVEQPRTLSLKQRLSIMIDVASALQYLHDECEQSIIHCDLKPGNVLLDDDMIAHVSDFGIARLLSTTKGITSKQSSSTLAIKGTVGYAPPEYGVGAEVSTYGDMFSLGILMLEMLTGRRPTDEMFEDGQNICNFVAISFPSKLFQILDPRLIPIEENDWNLNPDVEKCLVSLFRIGLACAMESPKERMDVVDVSSELQRIQKAFFGCGNFSSVYKGTLELEDRVVAIKVLNLQRKGAHKSFVAECNALKNIKHRNLVQILTCCSSTDYKGQEFKALIFEYMRNGSLEQWLHPTTTSVEQPRTLSLKQRLSIMIDVASALQYLHDECEQSIIHCDLKPGNVLLDDDMIAHVSDFGIARLLSTTKGITSKQSSSTLAIKGTVGYAPPEYGVGAEVSTYGDMFSLGILMLEMLTGRRPTDEMFEDGQNICNFVAISFPSKLFQILDPRLIPIEENDWNLNPDVEKCLVSLFRIGLACAMESPKERMDVVDVSSELQRIQKAFFGPRSVLGNDP</sequence>
<keyword evidence="8" id="KW-0433">Leucine-rich repeat</keyword>
<evidence type="ECO:0000256" key="9">
    <source>
        <dbReference type="ARBA" id="ARBA00022679"/>
    </source>
</evidence>
<dbReference type="FunFam" id="3.80.10.10:FF:000288">
    <property type="entry name" value="LRR receptor-like serine/threonine-protein kinase EFR"/>
    <property type="match status" value="1"/>
</dbReference>
<dbReference type="Proteomes" id="UP000501690">
    <property type="component" value="Linkage Group LG8"/>
</dbReference>
<dbReference type="Pfam" id="PF08263">
    <property type="entry name" value="LRRNT_2"/>
    <property type="match status" value="1"/>
</dbReference>
<dbReference type="EMBL" id="CP039352">
    <property type="protein sequence ID" value="QCE04944.1"/>
    <property type="molecule type" value="Genomic_DNA"/>
</dbReference>
<keyword evidence="6" id="KW-0723">Serine/threonine-protein kinase</keyword>
<keyword evidence="15 22" id="KW-0067">ATP-binding</keyword>
<evidence type="ECO:0000256" key="6">
    <source>
        <dbReference type="ARBA" id="ARBA00022527"/>
    </source>
</evidence>
<evidence type="ECO:0000256" key="17">
    <source>
        <dbReference type="ARBA" id="ARBA00023136"/>
    </source>
</evidence>
<dbReference type="PANTHER" id="PTHR27008">
    <property type="entry name" value="OS04G0122200 PROTEIN"/>
    <property type="match status" value="1"/>
</dbReference>
<evidence type="ECO:0000313" key="26">
    <source>
        <dbReference type="Proteomes" id="UP000501690"/>
    </source>
</evidence>
<dbReference type="GO" id="GO:0005886">
    <property type="term" value="C:plasma membrane"/>
    <property type="evidence" value="ECO:0007669"/>
    <property type="project" value="UniProtKB-SubCell"/>
</dbReference>
<dbReference type="SUPFAM" id="SSF52058">
    <property type="entry name" value="L domain-like"/>
    <property type="match status" value="2"/>
</dbReference>
<evidence type="ECO:0000256" key="14">
    <source>
        <dbReference type="ARBA" id="ARBA00022777"/>
    </source>
</evidence>
<evidence type="ECO:0000256" key="7">
    <source>
        <dbReference type="ARBA" id="ARBA00022553"/>
    </source>
</evidence>
<keyword evidence="18 25" id="KW-0675">Receptor</keyword>
<evidence type="ECO:0000256" key="3">
    <source>
        <dbReference type="ARBA" id="ARBA00008684"/>
    </source>
</evidence>
<keyword evidence="5" id="KW-1003">Cell membrane</keyword>
<comment type="subcellular location">
    <subcellularLocation>
        <location evidence="1">Cell membrane</location>
        <topology evidence="1">Single-pass membrane protein</topology>
    </subcellularLocation>
    <subcellularLocation>
        <location evidence="2">Membrane</location>
        <topology evidence="2">Single-pass type I membrane protein</topology>
    </subcellularLocation>
</comment>
<feature type="transmembrane region" description="Helical" evidence="23">
    <location>
        <begin position="616"/>
        <end position="640"/>
    </location>
</feature>
<dbReference type="InterPro" id="IPR011009">
    <property type="entry name" value="Kinase-like_dom_sf"/>
</dbReference>
<comment type="catalytic activity">
    <reaction evidence="21">
        <text>L-seryl-[protein] + ATP = O-phospho-L-seryl-[protein] + ADP + H(+)</text>
        <dbReference type="Rhea" id="RHEA:17989"/>
        <dbReference type="Rhea" id="RHEA-COMP:9863"/>
        <dbReference type="Rhea" id="RHEA-COMP:11604"/>
        <dbReference type="ChEBI" id="CHEBI:15378"/>
        <dbReference type="ChEBI" id="CHEBI:29999"/>
        <dbReference type="ChEBI" id="CHEBI:30616"/>
        <dbReference type="ChEBI" id="CHEBI:83421"/>
        <dbReference type="ChEBI" id="CHEBI:456216"/>
        <dbReference type="EC" id="2.7.11.1"/>
    </reaction>
</comment>
<reference evidence="25 26" key="1">
    <citation type="submission" date="2019-04" db="EMBL/GenBank/DDBJ databases">
        <title>An improved genome assembly and genetic linkage map for asparagus bean, Vigna unguiculata ssp. sesquipedialis.</title>
        <authorList>
            <person name="Xia Q."/>
            <person name="Zhang R."/>
            <person name="Dong Y."/>
        </authorList>
    </citation>
    <scope>NUCLEOTIDE SEQUENCE [LARGE SCALE GENOMIC DNA]</scope>
    <source>
        <tissue evidence="25">Leaf</tissue>
    </source>
</reference>
<evidence type="ECO:0000259" key="24">
    <source>
        <dbReference type="PROSITE" id="PS50011"/>
    </source>
</evidence>
<evidence type="ECO:0000256" key="4">
    <source>
        <dbReference type="ARBA" id="ARBA00012513"/>
    </source>
</evidence>
<evidence type="ECO:0000256" key="10">
    <source>
        <dbReference type="ARBA" id="ARBA00022692"/>
    </source>
</evidence>
<dbReference type="FunFam" id="3.30.200.20:FF:000432">
    <property type="entry name" value="LRR receptor-like serine/threonine-protein kinase EFR"/>
    <property type="match status" value="1"/>
</dbReference>
<dbReference type="InterPro" id="IPR013210">
    <property type="entry name" value="LRR_N_plant-typ"/>
</dbReference>
<evidence type="ECO:0000256" key="2">
    <source>
        <dbReference type="ARBA" id="ARBA00004479"/>
    </source>
</evidence>
<dbReference type="InterPro" id="IPR001611">
    <property type="entry name" value="Leu-rich_rpt"/>
</dbReference>
<dbReference type="PROSITE" id="PS00108">
    <property type="entry name" value="PROTEIN_KINASE_ST"/>
    <property type="match status" value="2"/>
</dbReference>
<comment type="catalytic activity">
    <reaction evidence="20">
        <text>L-threonyl-[protein] + ATP = O-phospho-L-threonyl-[protein] + ADP + H(+)</text>
        <dbReference type="Rhea" id="RHEA:46608"/>
        <dbReference type="Rhea" id="RHEA-COMP:11060"/>
        <dbReference type="Rhea" id="RHEA-COMP:11605"/>
        <dbReference type="ChEBI" id="CHEBI:15378"/>
        <dbReference type="ChEBI" id="CHEBI:30013"/>
        <dbReference type="ChEBI" id="CHEBI:30616"/>
        <dbReference type="ChEBI" id="CHEBI:61977"/>
        <dbReference type="ChEBI" id="CHEBI:456216"/>
        <dbReference type="EC" id="2.7.11.1"/>
    </reaction>
</comment>
<keyword evidence="10 23" id="KW-0812">Transmembrane</keyword>
<feature type="domain" description="Protein kinase" evidence="24">
    <location>
        <begin position="968"/>
        <end position="1269"/>
    </location>
</feature>
<dbReference type="Gene3D" id="3.30.200.20">
    <property type="entry name" value="Phosphorylase Kinase, domain 1"/>
    <property type="match status" value="2"/>
</dbReference>
<evidence type="ECO:0000256" key="5">
    <source>
        <dbReference type="ARBA" id="ARBA00022475"/>
    </source>
</evidence>
<dbReference type="Pfam" id="PF00560">
    <property type="entry name" value="LRR_1"/>
    <property type="match status" value="5"/>
</dbReference>
<keyword evidence="19" id="KW-0325">Glycoprotein</keyword>
<keyword evidence="14 25" id="KW-0418">Kinase</keyword>
<keyword evidence="13 22" id="KW-0547">Nucleotide-binding</keyword>
<dbReference type="AlphaFoldDB" id="A0A4D6MW38"/>
<keyword evidence="26" id="KW-1185">Reference proteome</keyword>
<dbReference type="SUPFAM" id="SSF56112">
    <property type="entry name" value="Protein kinase-like (PK-like)"/>
    <property type="match status" value="2"/>
</dbReference>
<evidence type="ECO:0000313" key="25">
    <source>
        <dbReference type="EMBL" id="QCE04944.1"/>
    </source>
</evidence>
<dbReference type="InterPro" id="IPR008271">
    <property type="entry name" value="Ser/Thr_kinase_AS"/>
</dbReference>
<dbReference type="Pfam" id="PF13855">
    <property type="entry name" value="LRR_8"/>
    <property type="match status" value="1"/>
</dbReference>
<dbReference type="EC" id="2.7.11.1" evidence="4"/>
<evidence type="ECO:0000256" key="21">
    <source>
        <dbReference type="ARBA" id="ARBA00048679"/>
    </source>
</evidence>
<dbReference type="PROSITE" id="PS00107">
    <property type="entry name" value="PROTEIN_KINASE_ATP"/>
    <property type="match status" value="1"/>
</dbReference>
<dbReference type="PANTHER" id="PTHR27008:SF523">
    <property type="entry name" value="LRR RECEPTOR-LIKE KINASE FAMILY PROTEIN"/>
    <property type="match status" value="1"/>
</dbReference>
<feature type="domain" description="Protein kinase" evidence="24">
    <location>
        <begin position="673"/>
        <end position="974"/>
    </location>
</feature>
<proteinExistence type="inferred from homology"/>
<evidence type="ECO:0000256" key="22">
    <source>
        <dbReference type="PROSITE-ProRule" id="PRU10141"/>
    </source>
</evidence>
<dbReference type="InterPro" id="IPR032675">
    <property type="entry name" value="LRR_dom_sf"/>
</dbReference>
<evidence type="ECO:0000256" key="12">
    <source>
        <dbReference type="ARBA" id="ARBA00022737"/>
    </source>
</evidence>
<evidence type="ECO:0000256" key="19">
    <source>
        <dbReference type="ARBA" id="ARBA00023180"/>
    </source>
</evidence>
<dbReference type="Pfam" id="PF00069">
    <property type="entry name" value="Pkinase"/>
    <property type="match status" value="2"/>
</dbReference>
<keyword evidence="11" id="KW-0732">Signal</keyword>